<organism evidence="5 6">
    <name type="scientific">Mycobacterium haemophilum</name>
    <dbReference type="NCBI Taxonomy" id="29311"/>
    <lineage>
        <taxon>Bacteria</taxon>
        <taxon>Bacillati</taxon>
        <taxon>Actinomycetota</taxon>
        <taxon>Actinomycetes</taxon>
        <taxon>Mycobacteriales</taxon>
        <taxon>Mycobacteriaceae</taxon>
        <taxon>Mycobacterium</taxon>
    </lineage>
</organism>
<dbReference type="RefSeq" id="WP_047313286.1">
    <property type="nucleotide sequence ID" value="NZ_LDPQ01000001.1"/>
</dbReference>
<dbReference type="InterPro" id="IPR051016">
    <property type="entry name" value="Diverse_Substrate_AcTransf"/>
</dbReference>
<evidence type="ECO:0000259" key="4">
    <source>
        <dbReference type="PROSITE" id="PS51186"/>
    </source>
</evidence>
<dbReference type="PROSITE" id="PS51186">
    <property type="entry name" value="GNAT"/>
    <property type="match status" value="1"/>
</dbReference>
<dbReference type="PANTHER" id="PTHR10545:SF29">
    <property type="entry name" value="GH14572P-RELATED"/>
    <property type="match status" value="1"/>
</dbReference>
<evidence type="ECO:0000256" key="1">
    <source>
        <dbReference type="ARBA" id="ARBA00008694"/>
    </source>
</evidence>
<dbReference type="Proteomes" id="UP000036334">
    <property type="component" value="Unassembled WGS sequence"/>
</dbReference>
<feature type="domain" description="N-acetyltransferase" evidence="4">
    <location>
        <begin position="3"/>
        <end position="159"/>
    </location>
</feature>
<gene>
    <name evidence="5" type="ORF">ABH38_01705</name>
</gene>
<dbReference type="Gene3D" id="3.40.630.30">
    <property type="match status" value="1"/>
</dbReference>
<dbReference type="OrthoDB" id="9805924at2"/>
<sequence>MNIAIRRARPEDAAEITAMIHALAEFEHAADHCTVTETQISAALFGSSPTVQGHVAEVDGELAAMALWFRNFSTWDGVAGIYLEDLFVRPRFRRRGLARALLSALAAECLDNGHTRLSWAVLNWNSDAIALYDGIGGHPQREWTTYRLSGPRLAELAGPR</sequence>
<dbReference type="PATRIC" id="fig|29311.18.peg.369"/>
<dbReference type="STRING" id="1202450.B586_17175"/>
<dbReference type="AlphaFoldDB" id="A0A0I9TXN3"/>
<comment type="caution">
    <text evidence="5">The sequence shown here is derived from an EMBL/GenBank/DDBJ whole genome shotgun (WGS) entry which is preliminary data.</text>
</comment>
<name>A0A0I9TXN3_9MYCO</name>
<dbReference type="SUPFAM" id="SSF55729">
    <property type="entry name" value="Acyl-CoA N-acyltransferases (Nat)"/>
    <property type="match status" value="1"/>
</dbReference>
<comment type="similarity">
    <text evidence="1">Belongs to the acetyltransferase family.</text>
</comment>
<keyword evidence="6" id="KW-1185">Reference proteome</keyword>
<dbReference type="PANTHER" id="PTHR10545">
    <property type="entry name" value="DIAMINE N-ACETYLTRANSFERASE"/>
    <property type="match status" value="1"/>
</dbReference>
<dbReference type="GO" id="GO:0008080">
    <property type="term" value="F:N-acetyltransferase activity"/>
    <property type="evidence" value="ECO:0007669"/>
    <property type="project" value="TreeGrafter"/>
</dbReference>
<dbReference type="InterPro" id="IPR000182">
    <property type="entry name" value="GNAT_dom"/>
</dbReference>
<dbReference type="FunFam" id="3.40.630.30:FF:000064">
    <property type="entry name" value="GNAT family acetyltransferase"/>
    <property type="match status" value="1"/>
</dbReference>
<keyword evidence="2 5" id="KW-0808">Transferase</keyword>
<evidence type="ECO:0000313" key="6">
    <source>
        <dbReference type="Proteomes" id="UP000036334"/>
    </source>
</evidence>
<evidence type="ECO:0000256" key="3">
    <source>
        <dbReference type="ARBA" id="ARBA00023315"/>
    </source>
</evidence>
<dbReference type="InterPro" id="IPR016181">
    <property type="entry name" value="Acyl_CoA_acyltransferase"/>
</dbReference>
<protein>
    <submittedName>
        <fullName evidence="5">GCN5 family acetyltransferase</fullName>
    </submittedName>
</protein>
<keyword evidence="3" id="KW-0012">Acyltransferase</keyword>
<accession>A0A0I9TXN3</accession>
<evidence type="ECO:0000256" key="2">
    <source>
        <dbReference type="ARBA" id="ARBA00022679"/>
    </source>
</evidence>
<proteinExistence type="inferred from homology"/>
<reference evidence="5 6" key="1">
    <citation type="submission" date="2015-05" db="EMBL/GenBank/DDBJ databases">
        <title>Genome sequence of Mycobacterium haemophilum.</title>
        <authorList>
            <person name="Greninger A.L."/>
            <person name="Cunningham G."/>
            <person name="Miller S."/>
        </authorList>
    </citation>
    <scope>NUCLEOTIDE SEQUENCE [LARGE SCALE GENOMIC DNA]</scope>
    <source>
        <strain evidence="6">UC1</strain>
    </source>
</reference>
<evidence type="ECO:0000313" key="5">
    <source>
        <dbReference type="EMBL" id="KLO39090.1"/>
    </source>
</evidence>
<dbReference type="EMBL" id="LDPR01000001">
    <property type="protein sequence ID" value="KLO39090.1"/>
    <property type="molecule type" value="Genomic_DNA"/>
</dbReference>
<dbReference type="Pfam" id="PF00583">
    <property type="entry name" value="Acetyltransf_1"/>
    <property type="match status" value="1"/>
</dbReference>
<dbReference type="CDD" id="cd04301">
    <property type="entry name" value="NAT_SF"/>
    <property type="match status" value="1"/>
</dbReference>